<gene>
    <name evidence="1" type="ORF">BACERE00185_03236</name>
</gene>
<dbReference type="Proteomes" id="UP000194439">
    <property type="component" value="Unassembled WGS sequence"/>
</dbReference>
<evidence type="ECO:0008006" key="3">
    <source>
        <dbReference type="Google" id="ProtNLM"/>
    </source>
</evidence>
<dbReference type="EMBL" id="FWZD01000058">
    <property type="protein sequence ID" value="SME19419.1"/>
    <property type="molecule type" value="Genomic_DNA"/>
</dbReference>
<dbReference type="NCBIfam" id="TIGR03236">
    <property type="entry name" value="dnd_assoc_1"/>
    <property type="match status" value="1"/>
</dbReference>
<proteinExistence type="predicted"/>
<name>A0A1Y5ZZM4_9BACI</name>
<organism evidence="1 2">
    <name type="scientific">Bacillus mobilis</name>
    <dbReference type="NCBI Taxonomy" id="2026190"/>
    <lineage>
        <taxon>Bacteria</taxon>
        <taxon>Bacillati</taxon>
        <taxon>Bacillota</taxon>
        <taxon>Bacilli</taxon>
        <taxon>Bacillales</taxon>
        <taxon>Bacillaceae</taxon>
        <taxon>Bacillus</taxon>
        <taxon>Bacillus cereus group</taxon>
    </lineage>
</organism>
<evidence type="ECO:0000313" key="1">
    <source>
        <dbReference type="EMBL" id="SME19419.1"/>
    </source>
</evidence>
<protein>
    <recommendedName>
        <fullName evidence="3">DNA phosphorothioation-dependent restriction protein DptG</fullName>
    </recommendedName>
</protein>
<dbReference type="InterPro" id="IPR017645">
    <property type="entry name" value="Dnd_assoc_1"/>
</dbReference>
<dbReference type="RefSeq" id="WP_088028863.1">
    <property type="nucleotide sequence ID" value="NZ_FWZD01000058.1"/>
</dbReference>
<accession>A0A1Y5ZZM4</accession>
<dbReference type="AlphaFoldDB" id="A0A1Y5ZZM4"/>
<evidence type="ECO:0000313" key="2">
    <source>
        <dbReference type="Proteomes" id="UP000194439"/>
    </source>
</evidence>
<reference evidence="2" key="1">
    <citation type="submission" date="2017-04" db="EMBL/GenBank/DDBJ databases">
        <authorList>
            <person name="Criscuolo A."/>
        </authorList>
    </citation>
    <scope>NUCLEOTIDE SEQUENCE [LARGE SCALE GENOMIC DNA]</scope>
</reference>
<sequence length="462" mass="54095">MIVRENLEDLKNSLSIKPEKLGLKHTINKKAPLLPFSTRGTERAKFVKGFQGVLGEFTRLVSGNKLKMEVNLEELIGEISKSVDVSKQDKSQFEQILRTFLQDSDNTIKIFHLHLFQYLPLSDKADKKGEQDIARFLLDVLLGEKETVEEIFGKSDSTDLMSRLVLKQLNHLESDEKERRPYINQIPFISKLFKEDFQFLAEHKDYFRTHYHLLLSYYYFLYITQLTLKLSQVGKANFSENNEVYFTLDWESTSKNRKGYTHGYQMIKDTGRHLLLHINCLEHLNFLMGVEKAGGYPELKETYQQLSDEDKKVFLEMLCDWVMEYRRHLGLGAYEGNLELEYDTLVQSLFRSIEEAYEKDTMQGPRHRYSLSIEEVGKKYFLKTRGSLGYMLNISQDMLLLLTALSLKKERKPLKQVFIDLEARGLFFDRYSKEEIVQLFDKLNLIDKKSDSGDAQYVKPIL</sequence>